<evidence type="ECO:0000256" key="8">
    <source>
        <dbReference type="ARBA" id="ARBA00023002"/>
    </source>
</evidence>
<feature type="binding site" evidence="9">
    <location>
        <position position="98"/>
    </location>
    <ligand>
        <name>FMN</name>
        <dbReference type="ChEBI" id="CHEBI:58210"/>
    </ligand>
</feature>
<dbReference type="Proteomes" id="UP000485569">
    <property type="component" value="Unassembled WGS sequence"/>
</dbReference>
<evidence type="ECO:0000259" key="10">
    <source>
        <dbReference type="Pfam" id="PF01180"/>
    </source>
</evidence>
<dbReference type="InterPro" id="IPR013785">
    <property type="entry name" value="Aldolase_TIM"/>
</dbReference>
<dbReference type="NCBIfam" id="TIGR01037">
    <property type="entry name" value="pyrD_sub1_fam"/>
    <property type="match status" value="1"/>
</dbReference>
<name>A0A1V5SKX5_9BACT</name>
<feature type="binding site" evidence="9">
    <location>
        <begin position="191"/>
        <end position="192"/>
    </location>
    <ligand>
        <name>substrate</name>
    </ligand>
</feature>
<dbReference type="InterPro" id="IPR049622">
    <property type="entry name" value="Dihydroorotate_DH_I"/>
</dbReference>
<comment type="subcellular location">
    <subcellularLocation>
        <location evidence="1 9">Cytoplasm</location>
    </subcellularLocation>
</comment>
<dbReference type="InterPro" id="IPR033888">
    <property type="entry name" value="DHOD_1B"/>
</dbReference>
<dbReference type="InterPro" id="IPR012135">
    <property type="entry name" value="Dihydroorotate_DH_1_2"/>
</dbReference>
<keyword evidence="6 9" id="KW-0288">FMN</keyword>
<dbReference type="CDD" id="cd04740">
    <property type="entry name" value="DHOD_1B_like"/>
    <property type="match status" value="1"/>
</dbReference>
<reference evidence="11" key="1">
    <citation type="submission" date="2017-02" db="EMBL/GenBank/DDBJ databases">
        <title>Delving into the versatile metabolic prowess of the omnipresent phylum Bacteroidetes.</title>
        <authorList>
            <person name="Nobu M.K."/>
            <person name="Mei R."/>
            <person name="Narihiro T."/>
            <person name="Kuroda K."/>
            <person name="Liu W.-T."/>
        </authorList>
    </citation>
    <scope>NUCLEOTIDE SEQUENCE</scope>
    <source>
        <strain evidence="11">ADurb.Bin276</strain>
    </source>
</reference>
<dbReference type="GO" id="GO:0005737">
    <property type="term" value="C:cytoplasm"/>
    <property type="evidence" value="ECO:0007669"/>
    <property type="project" value="UniProtKB-SubCell"/>
</dbReference>
<sequence>MNLQVHLGNLTLSNPVILASGTAGYGREIAPYLDLDRIGALTLKGISSTPWVGNPPPRIHETYAGIMNSIGLENKGFDRFLREDLPFLENFQTRIIANIWGKTIEEYSDIAKKMNGLERIDAIEVNVSCPNIEQSGESFSCNSQILCQLIQNLRQKIQKPLIFKLGPNTDDLDNVLLFMEKEGVDILSITNTYPALAVDVENQSFIFSRKTAGLSGPAIKPLALKLVYDVIQKTRLPIIGMGGIMKAEDALEYLLIGAQAVALGSVNLVDPSAAVQIIDGIEAYLIQKNIFDINDLIGKVREVWR</sequence>
<evidence type="ECO:0000256" key="2">
    <source>
        <dbReference type="ARBA" id="ARBA00004725"/>
    </source>
</evidence>
<evidence type="ECO:0000256" key="9">
    <source>
        <dbReference type="HAMAP-Rule" id="MF_00224"/>
    </source>
</evidence>
<comment type="function">
    <text evidence="9">Catalyzes the conversion of dihydroorotate to orotate.</text>
</comment>
<evidence type="ECO:0000256" key="6">
    <source>
        <dbReference type="ARBA" id="ARBA00022643"/>
    </source>
</evidence>
<dbReference type="InterPro" id="IPR024920">
    <property type="entry name" value="Dihydroorotate_DH_1"/>
</dbReference>
<dbReference type="GO" id="GO:0004152">
    <property type="term" value="F:dihydroorotate dehydrogenase activity"/>
    <property type="evidence" value="ECO:0007669"/>
    <property type="project" value="UniProtKB-UniRule"/>
</dbReference>
<feature type="binding site" evidence="9">
    <location>
        <position position="126"/>
    </location>
    <ligand>
        <name>substrate</name>
    </ligand>
</feature>
<evidence type="ECO:0000256" key="1">
    <source>
        <dbReference type="ARBA" id="ARBA00004496"/>
    </source>
</evidence>
<keyword evidence="8 9" id="KW-0560">Oxidoreductase</keyword>
<dbReference type="Pfam" id="PF01180">
    <property type="entry name" value="DHO_dh"/>
    <property type="match status" value="1"/>
</dbReference>
<dbReference type="GO" id="GO:0006207">
    <property type="term" value="P:'de novo' pyrimidine nucleobase biosynthetic process"/>
    <property type="evidence" value="ECO:0007669"/>
    <property type="project" value="TreeGrafter"/>
</dbReference>
<feature type="binding site" evidence="9">
    <location>
        <position position="44"/>
    </location>
    <ligand>
        <name>substrate</name>
    </ligand>
</feature>
<feature type="active site" description="Nucleophile" evidence="9">
    <location>
        <position position="129"/>
    </location>
</feature>
<comment type="catalytic activity">
    <reaction evidence="9">
        <text>(S)-dihydroorotate + A = orotate + AH2</text>
        <dbReference type="Rhea" id="RHEA:18073"/>
        <dbReference type="ChEBI" id="CHEBI:13193"/>
        <dbReference type="ChEBI" id="CHEBI:17499"/>
        <dbReference type="ChEBI" id="CHEBI:30839"/>
        <dbReference type="ChEBI" id="CHEBI:30864"/>
    </reaction>
</comment>
<feature type="binding site" evidence="9">
    <location>
        <begin position="264"/>
        <end position="265"/>
    </location>
    <ligand>
        <name>FMN</name>
        <dbReference type="ChEBI" id="CHEBI:58210"/>
    </ligand>
</feature>
<comment type="caution">
    <text evidence="11">The sequence shown here is derived from an EMBL/GenBank/DDBJ whole genome shotgun (WGS) entry which is preliminary data.</text>
</comment>
<comment type="pathway">
    <text evidence="2 9">Pyrimidine metabolism; UMP biosynthesis via de novo pathway.</text>
</comment>
<dbReference type="PANTHER" id="PTHR48109">
    <property type="entry name" value="DIHYDROOROTATE DEHYDROGENASE (QUINONE), MITOCHONDRIAL-RELATED"/>
    <property type="match status" value="1"/>
</dbReference>
<evidence type="ECO:0000256" key="4">
    <source>
        <dbReference type="ARBA" id="ARBA00022490"/>
    </source>
</evidence>
<gene>
    <name evidence="9 11" type="primary">pyrD</name>
    <name evidence="11" type="ORF">BWY41_01729</name>
</gene>
<evidence type="ECO:0000313" key="11">
    <source>
        <dbReference type="EMBL" id="OQA55199.1"/>
    </source>
</evidence>
<dbReference type="PIRSF" id="PIRSF000164">
    <property type="entry name" value="DHO_oxidase"/>
    <property type="match status" value="1"/>
</dbReference>
<accession>A0A1V5SKX5</accession>
<dbReference type="SUPFAM" id="SSF51395">
    <property type="entry name" value="FMN-linked oxidoreductases"/>
    <property type="match status" value="1"/>
</dbReference>
<feature type="binding site" evidence="9">
    <location>
        <begin position="242"/>
        <end position="243"/>
    </location>
    <ligand>
        <name>FMN</name>
        <dbReference type="ChEBI" id="CHEBI:58210"/>
    </ligand>
</feature>
<keyword evidence="4 9" id="KW-0963">Cytoplasm</keyword>
<feature type="binding site" evidence="9">
    <location>
        <position position="216"/>
    </location>
    <ligand>
        <name>FMN</name>
        <dbReference type="ChEBI" id="CHEBI:58210"/>
    </ligand>
</feature>
<evidence type="ECO:0000256" key="5">
    <source>
        <dbReference type="ARBA" id="ARBA00022630"/>
    </source>
</evidence>
<organism evidence="11">
    <name type="scientific">Candidatus Atribacter allofermentans</name>
    <dbReference type="NCBI Taxonomy" id="1852833"/>
    <lineage>
        <taxon>Bacteria</taxon>
        <taxon>Pseudomonadati</taxon>
        <taxon>Atribacterota</taxon>
        <taxon>Atribacteria</taxon>
        <taxon>Atribacterales</taxon>
        <taxon>Atribacteraceae</taxon>
        <taxon>Atribacter</taxon>
    </lineage>
</organism>
<evidence type="ECO:0000256" key="7">
    <source>
        <dbReference type="ARBA" id="ARBA00022975"/>
    </source>
</evidence>
<feature type="binding site" evidence="9">
    <location>
        <begin position="68"/>
        <end position="72"/>
    </location>
    <ligand>
        <name>substrate</name>
    </ligand>
</feature>
<protein>
    <recommendedName>
        <fullName evidence="9">Dihydroorotate dehydrogenase</fullName>
        <shortName evidence="9">DHOD</shortName>
        <shortName evidence="9">DHODase</shortName>
        <shortName evidence="9">DHOdehase</shortName>
        <ecNumber evidence="9">1.3.-.-</ecNumber>
    </recommendedName>
</protein>
<evidence type="ECO:0000256" key="3">
    <source>
        <dbReference type="ARBA" id="ARBA00008008"/>
    </source>
</evidence>
<dbReference type="InterPro" id="IPR005720">
    <property type="entry name" value="Dihydroorotate_DH_cat"/>
</dbReference>
<feature type="binding site" evidence="9">
    <location>
        <position position="20"/>
    </location>
    <ligand>
        <name>FMN</name>
        <dbReference type="ChEBI" id="CHEBI:58210"/>
    </ligand>
</feature>
<proteinExistence type="inferred from homology"/>
<dbReference type="HAMAP" id="MF_00224">
    <property type="entry name" value="DHO_dh_type1"/>
    <property type="match status" value="1"/>
</dbReference>
<dbReference type="InterPro" id="IPR050074">
    <property type="entry name" value="DHO_dehydrogenase"/>
</dbReference>
<keyword evidence="7 9" id="KW-0665">Pyrimidine biosynthesis</keyword>
<dbReference type="EC" id="1.3.-.-" evidence="9"/>
<comment type="caution">
    <text evidence="9">Lacks conserved residue(s) required for the propagation of feature annotation.</text>
</comment>
<feature type="domain" description="Dihydroorotate dehydrogenase catalytic" evidence="10">
    <location>
        <begin position="3"/>
        <end position="285"/>
    </location>
</feature>
<dbReference type="UniPathway" id="UPA00070"/>
<dbReference type="Gene3D" id="3.20.20.70">
    <property type="entry name" value="Aldolase class I"/>
    <property type="match status" value="1"/>
</dbReference>
<keyword evidence="5 9" id="KW-0285">Flavoprotein</keyword>
<dbReference type="EMBL" id="MWBQ01000170">
    <property type="protein sequence ID" value="OQA55199.1"/>
    <property type="molecule type" value="Genomic_DNA"/>
</dbReference>
<dbReference type="PANTHER" id="PTHR48109:SF1">
    <property type="entry name" value="DIHYDROOROTATE DEHYDROGENASE (FUMARATE)"/>
    <property type="match status" value="1"/>
</dbReference>
<feature type="binding site" evidence="9">
    <location>
        <begin position="44"/>
        <end position="45"/>
    </location>
    <ligand>
        <name>FMN</name>
        <dbReference type="ChEBI" id="CHEBI:58210"/>
    </ligand>
</feature>
<dbReference type="GO" id="GO:0044205">
    <property type="term" value="P:'de novo' UMP biosynthetic process"/>
    <property type="evidence" value="ECO:0007669"/>
    <property type="project" value="UniProtKB-UniRule"/>
</dbReference>
<dbReference type="AlphaFoldDB" id="A0A1V5SKX5"/>
<comment type="cofactor">
    <cofactor evidence="9">
        <name>FMN</name>
        <dbReference type="ChEBI" id="CHEBI:58210"/>
    </cofactor>
    <text evidence="9">Binds 1 FMN per subunit.</text>
</comment>
<dbReference type="NCBIfam" id="NF005574">
    <property type="entry name" value="PRK07259.1"/>
    <property type="match status" value="1"/>
</dbReference>
<comment type="similarity">
    <text evidence="3 9">Belongs to the dihydroorotate dehydrogenase family. Type 1 subfamily.</text>
</comment>
<feature type="binding site" evidence="9">
    <location>
        <position position="126"/>
    </location>
    <ligand>
        <name>FMN</name>
        <dbReference type="ChEBI" id="CHEBI:58210"/>
    </ligand>
</feature>
<feature type="binding site" evidence="9">
    <location>
        <position position="164"/>
    </location>
    <ligand>
        <name>FMN</name>
        <dbReference type="ChEBI" id="CHEBI:58210"/>
    </ligand>
</feature>